<evidence type="ECO:0000313" key="1">
    <source>
        <dbReference type="EMBL" id="TQJ04675.1"/>
    </source>
</evidence>
<dbReference type="RefSeq" id="WP_142000325.1">
    <property type="nucleotide sequence ID" value="NZ_VFML01000001.1"/>
</dbReference>
<protein>
    <submittedName>
        <fullName evidence="1">Uncharacterized protein</fullName>
    </submittedName>
</protein>
<reference evidence="1 2" key="1">
    <citation type="submission" date="2019-06" db="EMBL/GenBank/DDBJ databases">
        <title>Sequencing the genomes of 1000 actinobacteria strains.</title>
        <authorList>
            <person name="Klenk H.-P."/>
        </authorList>
    </citation>
    <scope>NUCLEOTIDE SEQUENCE [LARGE SCALE GENOMIC DNA]</scope>
    <source>
        <strain evidence="1 2">DSM 45679</strain>
    </source>
</reference>
<keyword evidence="2" id="KW-1185">Reference proteome</keyword>
<accession>A0A542DNY2</accession>
<gene>
    <name evidence="1" type="ORF">FB471_4480</name>
</gene>
<dbReference type="Proteomes" id="UP000320876">
    <property type="component" value="Unassembled WGS sequence"/>
</dbReference>
<name>A0A542DNY2_AMYCI</name>
<sequence>MSENTAADYTLDRGTGDWVHGYVYREGEKIGWYWEDPLSNGFAAFRAGNPKPIARPKTERTCILKITGGEWDGDGAV</sequence>
<dbReference type="AlphaFoldDB" id="A0A542DNY2"/>
<dbReference type="EMBL" id="VFML01000001">
    <property type="protein sequence ID" value="TQJ04675.1"/>
    <property type="molecule type" value="Genomic_DNA"/>
</dbReference>
<organism evidence="1 2">
    <name type="scientific">Amycolatopsis cihanbeyliensis</name>
    <dbReference type="NCBI Taxonomy" id="1128664"/>
    <lineage>
        <taxon>Bacteria</taxon>
        <taxon>Bacillati</taxon>
        <taxon>Actinomycetota</taxon>
        <taxon>Actinomycetes</taxon>
        <taxon>Pseudonocardiales</taxon>
        <taxon>Pseudonocardiaceae</taxon>
        <taxon>Amycolatopsis</taxon>
    </lineage>
</organism>
<comment type="caution">
    <text evidence="1">The sequence shown here is derived from an EMBL/GenBank/DDBJ whole genome shotgun (WGS) entry which is preliminary data.</text>
</comment>
<evidence type="ECO:0000313" key="2">
    <source>
        <dbReference type="Proteomes" id="UP000320876"/>
    </source>
</evidence>
<proteinExistence type="predicted"/>